<evidence type="ECO:0000256" key="2">
    <source>
        <dbReference type="SAM" id="SignalP"/>
    </source>
</evidence>
<evidence type="ECO:0000256" key="1">
    <source>
        <dbReference type="SAM" id="MobiDB-lite"/>
    </source>
</evidence>
<evidence type="ECO:0000313" key="3">
    <source>
        <dbReference type="EMBL" id="GHF27838.1"/>
    </source>
</evidence>
<reference evidence="3" key="1">
    <citation type="journal article" date="2014" name="Int. J. Syst. Evol. Microbiol.">
        <title>Complete genome sequence of Corynebacterium casei LMG S-19264T (=DSM 44701T), isolated from a smear-ripened cheese.</title>
        <authorList>
            <consortium name="US DOE Joint Genome Institute (JGI-PGF)"/>
            <person name="Walter F."/>
            <person name="Albersmeier A."/>
            <person name="Kalinowski J."/>
            <person name="Ruckert C."/>
        </authorList>
    </citation>
    <scope>NUCLEOTIDE SEQUENCE</scope>
    <source>
        <strain evidence="3">JCM 4477</strain>
    </source>
</reference>
<dbReference type="AlphaFoldDB" id="A0A919E9R3"/>
<evidence type="ECO:0008006" key="5">
    <source>
        <dbReference type="Google" id="ProtNLM"/>
    </source>
</evidence>
<sequence>MLRRISGARVSRARKSLRSLACAAAASGAFALTLAGAGSASAGTGPSPAPGDAQPPASSVPSEAGNPLTARAVAAGVCSDAYQIGTTSYAYRGTETIASVKQFYSPQCNQNYGYVWVWKSFLDKKIKFDLQVGVWNYDRSTLQGVRREYDSLEQEFWGNGADSVGDCTSGDGTLTIANEQGGYSARSSKRC</sequence>
<accession>A0A919E9R3</accession>
<keyword evidence="4" id="KW-1185">Reference proteome</keyword>
<feature type="signal peptide" evidence="2">
    <location>
        <begin position="1"/>
        <end position="31"/>
    </location>
</feature>
<evidence type="ECO:0000313" key="4">
    <source>
        <dbReference type="Proteomes" id="UP000630718"/>
    </source>
</evidence>
<proteinExistence type="predicted"/>
<protein>
    <recommendedName>
        <fullName evidence="5">Secreted protein</fullName>
    </recommendedName>
</protein>
<name>A0A919E9R3_9ACTN</name>
<dbReference type="Proteomes" id="UP000630718">
    <property type="component" value="Unassembled WGS sequence"/>
</dbReference>
<dbReference type="EMBL" id="BNBI01000017">
    <property type="protein sequence ID" value="GHF27838.1"/>
    <property type="molecule type" value="Genomic_DNA"/>
</dbReference>
<gene>
    <name evidence="3" type="ORF">GCM10018772_61830</name>
</gene>
<feature type="region of interest" description="Disordered" evidence="1">
    <location>
        <begin position="43"/>
        <end position="65"/>
    </location>
</feature>
<comment type="caution">
    <text evidence="3">The sequence shown here is derived from an EMBL/GenBank/DDBJ whole genome shotgun (WGS) entry which is preliminary data.</text>
</comment>
<keyword evidence="2" id="KW-0732">Signal</keyword>
<feature type="compositionally biased region" description="Low complexity" evidence="1">
    <location>
        <begin position="43"/>
        <end position="52"/>
    </location>
</feature>
<organism evidence="3 4">
    <name type="scientific">Streptomyces fumanus</name>
    <dbReference type="NCBI Taxonomy" id="67302"/>
    <lineage>
        <taxon>Bacteria</taxon>
        <taxon>Bacillati</taxon>
        <taxon>Actinomycetota</taxon>
        <taxon>Actinomycetes</taxon>
        <taxon>Kitasatosporales</taxon>
        <taxon>Streptomycetaceae</taxon>
        <taxon>Streptomyces</taxon>
    </lineage>
</organism>
<feature type="chain" id="PRO_5039226502" description="Secreted protein" evidence="2">
    <location>
        <begin position="32"/>
        <end position="191"/>
    </location>
</feature>
<reference evidence="3" key="2">
    <citation type="submission" date="2020-09" db="EMBL/GenBank/DDBJ databases">
        <authorList>
            <person name="Sun Q."/>
            <person name="Ohkuma M."/>
        </authorList>
    </citation>
    <scope>NUCLEOTIDE SEQUENCE</scope>
    <source>
        <strain evidence="3">JCM 4477</strain>
    </source>
</reference>